<evidence type="ECO:0000256" key="2">
    <source>
        <dbReference type="ARBA" id="ARBA00023295"/>
    </source>
</evidence>
<evidence type="ECO:0000313" key="4">
    <source>
        <dbReference type="Proteomes" id="UP000183200"/>
    </source>
</evidence>
<sequence length="497" mass="57276">MSSHLFYIEDLQELFSDVQTQRIFADQKVFPDCLPRFSALEILHKYRKQQHEPEFDLLKFVKENFILPPIDELGNTVQEEDPATHIEKLWDKLTRKTEAEFSSLIQLPQKFVVPGGRFREFFYWDSYFTMLGLQVSGRTDLIENMVDNFAYLITEFGFIPNGNRSYFLSRSQPPFFSLMLDLLAEENGEDCYLKYLPQLKAEYAFWMNGSDKLNPGELAYEHSVRLPDGELLNRFWDKENTPRPEGYYEDLEIFNHTTTEKTDLYRNIRAACASGWDFSGRWFADGQHISTIKTTDLIPVDLNSLLWHLECTLAKCAALAGNDMELEYYHKKADQRAFAIRKYLWNEEKGGYFDFDFKQRVASKAWSMAMAFPLFFGLANEAEAEKVIGHLQVVFLKKGGLLTTPNITGQQWDAPNGWAPLQWIGYKAALNYGAPKLAGNIAGNWMATVERVFKTTGKMMEKYNVVDSSLAAGGGEYPNQNGFGWTNGVYLKMKMNE</sequence>
<dbReference type="EMBL" id="FNGY01000005">
    <property type="protein sequence ID" value="SDM89269.1"/>
    <property type="molecule type" value="Genomic_DNA"/>
</dbReference>
<dbReference type="InterPro" id="IPR001661">
    <property type="entry name" value="Glyco_hydro_37"/>
</dbReference>
<proteinExistence type="predicted"/>
<keyword evidence="2" id="KW-0326">Glycosidase</keyword>
<dbReference type="GO" id="GO:0004555">
    <property type="term" value="F:alpha,alpha-trehalase activity"/>
    <property type="evidence" value="ECO:0007669"/>
    <property type="project" value="InterPro"/>
</dbReference>
<dbReference type="PRINTS" id="PR00744">
    <property type="entry name" value="GLHYDRLASE37"/>
</dbReference>
<dbReference type="PANTHER" id="PTHR23403">
    <property type="entry name" value="TREHALASE"/>
    <property type="match status" value="1"/>
</dbReference>
<dbReference type="Gene3D" id="1.50.10.10">
    <property type="match status" value="1"/>
</dbReference>
<dbReference type="InterPro" id="IPR008928">
    <property type="entry name" value="6-hairpin_glycosidase_sf"/>
</dbReference>
<dbReference type="Proteomes" id="UP000183200">
    <property type="component" value="Unassembled WGS sequence"/>
</dbReference>
<dbReference type="RefSeq" id="WP_074608568.1">
    <property type="nucleotide sequence ID" value="NZ_FNGY01000005.1"/>
</dbReference>
<evidence type="ECO:0000313" key="3">
    <source>
        <dbReference type="EMBL" id="SDM89269.1"/>
    </source>
</evidence>
<dbReference type="PANTHER" id="PTHR23403:SF1">
    <property type="entry name" value="TREHALASE"/>
    <property type="match status" value="1"/>
</dbReference>
<dbReference type="OrthoDB" id="106887at2"/>
<protein>
    <submittedName>
        <fullName evidence="3">Alpha,alpha-trehalase</fullName>
    </submittedName>
</protein>
<accession>A0A1G9WXV2</accession>
<evidence type="ECO:0000256" key="1">
    <source>
        <dbReference type="ARBA" id="ARBA00022801"/>
    </source>
</evidence>
<dbReference type="PROSITE" id="PS00928">
    <property type="entry name" value="TREHALASE_2"/>
    <property type="match status" value="1"/>
</dbReference>
<keyword evidence="4" id="KW-1185">Reference proteome</keyword>
<dbReference type="GO" id="GO:0005993">
    <property type="term" value="P:trehalose catabolic process"/>
    <property type="evidence" value="ECO:0007669"/>
    <property type="project" value="TreeGrafter"/>
</dbReference>
<dbReference type="SUPFAM" id="SSF48208">
    <property type="entry name" value="Six-hairpin glycosidases"/>
    <property type="match status" value="1"/>
</dbReference>
<dbReference type="STRING" id="430522.BFS30_07430"/>
<dbReference type="AlphaFoldDB" id="A0A1G9WXV2"/>
<name>A0A1G9WXV2_9SPHI</name>
<dbReference type="NCBIfam" id="NF009773">
    <property type="entry name" value="PRK13270.1"/>
    <property type="match status" value="1"/>
</dbReference>
<keyword evidence="1" id="KW-0378">Hydrolase</keyword>
<organism evidence="3 4">
    <name type="scientific">Pedobacter steynii</name>
    <dbReference type="NCBI Taxonomy" id="430522"/>
    <lineage>
        <taxon>Bacteria</taxon>
        <taxon>Pseudomonadati</taxon>
        <taxon>Bacteroidota</taxon>
        <taxon>Sphingobacteriia</taxon>
        <taxon>Sphingobacteriales</taxon>
        <taxon>Sphingobacteriaceae</taxon>
        <taxon>Pedobacter</taxon>
    </lineage>
</organism>
<dbReference type="InterPro" id="IPR018232">
    <property type="entry name" value="Glyco_hydro_37_CS"/>
</dbReference>
<gene>
    <name evidence="3" type="ORF">SAMN05421820_105313</name>
</gene>
<dbReference type="InterPro" id="IPR012341">
    <property type="entry name" value="6hp_glycosidase-like_sf"/>
</dbReference>
<dbReference type="Pfam" id="PF01204">
    <property type="entry name" value="Trehalase"/>
    <property type="match status" value="1"/>
</dbReference>
<reference evidence="4" key="1">
    <citation type="submission" date="2016-10" db="EMBL/GenBank/DDBJ databases">
        <authorList>
            <person name="Varghese N."/>
            <person name="Submissions S."/>
        </authorList>
    </citation>
    <scope>NUCLEOTIDE SEQUENCE [LARGE SCALE GENOMIC DNA]</scope>
    <source>
        <strain evidence="4">DSM 19110</strain>
    </source>
</reference>